<evidence type="ECO:0008006" key="4">
    <source>
        <dbReference type="Google" id="ProtNLM"/>
    </source>
</evidence>
<sequence length="78" mass="8519">MCLVVFLLGQASCYYGHCSVCLTANNGDLRGVPASYSAIYIRWCTFVCRGDAKGSLSILEEDRALGERDGDYSMIPKS</sequence>
<feature type="chain" id="PRO_5025010317" description="Secreted protein" evidence="1">
    <location>
        <begin position="19"/>
        <end position="78"/>
    </location>
</feature>
<dbReference type="EMBL" id="ML732865">
    <property type="protein sequence ID" value="KAB8268601.1"/>
    <property type="molecule type" value="Genomic_DNA"/>
</dbReference>
<evidence type="ECO:0000313" key="3">
    <source>
        <dbReference type="Proteomes" id="UP000326289"/>
    </source>
</evidence>
<protein>
    <recommendedName>
        <fullName evidence="4">Secreted protein</fullName>
    </recommendedName>
</protein>
<keyword evidence="1" id="KW-0732">Signal</keyword>
<feature type="signal peptide" evidence="1">
    <location>
        <begin position="1"/>
        <end position="18"/>
    </location>
</feature>
<evidence type="ECO:0000313" key="2">
    <source>
        <dbReference type="EMBL" id="KAB8268601.1"/>
    </source>
</evidence>
<organism evidence="2 3">
    <name type="scientific">Aspergillus minisclerotigenes</name>
    <dbReference type="NCBI Taxonomy" id="656917"/>
    <lineage>
        <taxon>Eukaryota</taxon>
        <taxon>Fungi</taxon>
        <taxon>Dikarya</taxon>
        <taxon>Ascomycota</taxon>
        <taxon>Pezizomycotina</taxon>
        <taxon>Eurotiomycetes</taxon>
        <taxon>Eurotiomycetidae</taxon>
        <taxon>Eurotiales</taxon>
        <taxon>Aspergillaceae</taxon>
        <taxon>Aspergillus</taxon>
        <taxon>Aspergillus subgen. Circumdati</taxon>
    </lineage>
</organism>
<dbReference type="AlphaFoldDB" id="A0A5N6IPL9"/>
<evidence type="ECO:0000256" key="1">
    <source>
        <dbReference type="SAM" id="SignalP"/>
    </source>
</evidence>
<dbReference type="Proteomes" id="UP000326289">
    <property type="component" value="Unassembled WGS sequence"/>
</dbReference>
<reference evidence="2 3" key="1">
    <citation type="submission" date="2019-04" db="EMBL/GenBank/DDBJ databases">
        <title>Fungal friends and foes A comparative genomics study of 23 Aspergillus species from section Flavi.</title>
        <authorList>
            <consortium name="DOE Joint Genome Institute"/>
            <person name="Kjaerbolling I."/>
            <person name="Vesth T.C."/>
            <person name="Frisvad J.C."/>
            <person name="Nybo J.L."/>
            <person name="Theobald S."/>
            <person name="Kildgaard S."/>
            <person name="Petersen T.I."/>
            <person name="Kuo A."/>
            <person name="Sato A."/>
            <person name="Lyhne E.K."/>
            <person name="Kogle M.E."/>
            <person name="Wiebenga A."/>
            <person name="Kun R.S."/>
            <person name="Lubbers R.J."/>
            <person name="Makela M.R."/>
            <person name="Barry K."/>
            <person name="Chovatia M."/>
            <person name="Clum A."/>
            <person name="Daum C."/>
            <person name="Haridas S."/>
            <person name="He G."/>
            <person name="LaButti K."/>
            <person name="Lipzen A."/>
            <person name="Mondo S."/>
            <person name="Pangilinan J."/>
            <person name="Riley R."/>
            <person name="Salamov A."/>
            <person name="Simmons B.A."/>
            <person name="Magnuson J.K."/>
            <person name="Henrissat B."/>
            <person name="Mortensen U.H."/>
            <person name="Larsen T.O."/>
            <person name="De vries R.P."/>
            <person name="Grigoriev I.V."/>
            <person name="Machida M."/>
            <person name="Baker S.E."/>
            <person name="Andersen M.R."/>
        </authorList>
    </citation>
    <scope>NUCLEOTIDE SEQUENCE [LARGE SCALE GENOMIC DNA]</scope>
    <source>
        <strain evidence="2 3">CBS 117635</strain>
    </source>
</reference>
<accession>A0A5N6IPL9</accession>
<proteinExistence type="predicted"/>
<name>A0A5N6IPL9_9EURO</name>
<keyword evidence="3" id="KW-1185">Reference proteome</keyword>
<gene>
    <name evidence="2" type="ORF">BDV30DRAFT_218128</name>
</gene>